<organism evidence="2">
    <name type="scientific">freshwater metagenome</name>
    <dbReference type="NCBI Taxonomy" id="449393"/>
    <lineage>
        <taxon>unclassified sequences</taxon>
        <taxon>metagenomes</taxon>
        <taxon>ecological metagenomes</taxon>
    </lineage>
</organism>
<evidence type="ECO:0000313" key="2">
    <source>
        <dbReference type="EMBL" id="CAB5029140.1"/>
    </source>
</evidence>
<reference evidence="2" key="1">
    <citation type="submission" date="2020-05" db="EMBL/GenBank/DDBJ databases">
        <authorList>
            <person name="Chiriac C."/>
            <person name="Salcher M."/>
            <person name="Ghai R."/>
            <person name="Kavagutti S V."/>
        </authorList>
    </citation>
    <scope>NUCLEOTIDE SEQUENCE</scope>
</reference>
<proteinExistence type="predicted"/>
<gene>
    <name evidence="2" type="ORF">UFOPK4092_01445</name>
</gene>
<evidence type="ECO:0000256" key="1">
    <source>
        <dbReference type="SAM" id="MobiDB-lite"/>
    </source>
</evidence>
<protein>
    <submittedName>
        <fullName evidence="2">Unannotated protein</fullName>
    </submittedName>
</protein>
<dbReference type="AlphaFoldDB" id="A0A6J7RKW0"/>
<feature type="region of interest" description="Disordered" evidence="1">
    <location>
        <begin position="1"/>
        <end position="30"/>
    </location>
</feature>
<dbReference type="EMBL" id="CAFBPJ010000215">
    <property type="protein sequence ID" value="CAB5029140.1"/>
    <property type="molecule type" value="Genomic_DNA"/>
</dbReference>
<accession>A0A6J7RKW0</accession>
<name>A0A6J7RKW0_9ZZZZ</name>
<sequence length="30" mass="2911">MRGWGVGEAGPSFGVDVGAEHVGAGPATIE</sequence>